<sequence>MNIEKKKMDESRKIVVVVEESETARTALRWALQNLVRYGDVVTLLHLCPYYPPRSRNKNKIRLLRLKGYQLALSFNDICTSSSFNTKIEIVVTEDDEEGEKMVGLVREMGAFALVLGLHDRSFFYRLAMRHDNITKTLNCKVLAIKQPIRPSSSSSSASANQTSYTKSNNTACITQLQASLTLDFSQIEVAPLLVPNISPQKIPYQICPDPSAIIWRSKKNRRRSRRNS</sequence>
<dbReference type="Proteomes" id="UP000813463">
    <property type="component" value="Chromosome 5"/>
</dbReference>
<proteinExistence type="predicted"/>
<name>A0A9R0JX88_SPIOL</name>
<protein>
    <recommendedName>
        <fullName evidence="1">UspA domain-containing protein</fullName>
    </recommendedName>
</protein>
<feature type="domain" description="UspA" evidence="1">
    <location>
        <begin position="12"/>
        <end position="145"/>
    </location>
</feature>
<dbReference type="PANTHER" id="PTHR47848">
    <property type="entry name" value="ADENINE NUCLEOTIDE ALPHA HYDROLASES-LIKE SUPERFAMILY PROTEIN"/>
    <property type="match status" value="1"/>
</dbReference>
<dbReference type="RefSeq" id="XP_021849840.2">
    <property type="nucleotide sequence ID" value="XM_021994148.2"/>
</dbReference>
<evidence type="ECO:0000259" key="1">
    <source>
        <dbReference type="Pfam" id="PF00582"/>
    </source>
</evidence>
<reference evidence="3" key="2">
    <citation type="submission" date="2025-08" db="UniProtKB">
        <authorList>
            <consortium name="RefSeq"/>
        </authorList>
    </citation>
    <scope>IDENTIFICATION</scope>
    <source>
        <tissue evidence="3">Leaf</tissue>
    </source>
</reference>
<reference evidence="2" key="1">
    <citation type="journal article" date="2021" name="Nat. Commun.">
        <title>Genomic analyses provide insights into spinach domestication and the genetic basis of agronomic traits.</title>
        <authorList>
            <person name="Cai X."/>
            <person name="Sun X."/>
            <person name="Xu C."/>
            <person name="Sun H."/>
            <person name="Wang X."/>
            <person name="Ge C."/>
            <person name="Zhang Z."/>
            <person name="Wang Q."/>
            <person name="Fei Z."/>
            <person name="Jiao C."/>
            <person name="Wang Q."/>
        </authorList>
    </citation>
    <scope>NUCLEOTIDE SEQUENCE [LARGE SCALE GENOMIC DNA]</scope>
    <source>
        <strain evidence="2">cv. Varoflay</strain>
    </source>
</reference>
<dbReference type="AlphaFoldDB" id="A0A9R0JX88"/>
<gene>
    <name evidence="3" type="primary">LOC110789481</name>
</gene>
<dbReference type="PANTHER" id="PTHR47848:SF1">
    <property type="entry name" value="ADENINE NUCLEOTIDE ALPHA HYDROLASES-LIKE SUPERFAMILY PROTEIN"/>
    <property type="match status" value="1"/>
</dbReference>
<dbReference type="SUPFAM" id="SSF52402">
    <property type="entry name" value="Adenine nucleotide alpha hydrolases-like"/>
    <property type="match status" value="1"/>
</dbReference>
<dbReference type="InterPro" id="IPR006016">
    <property type="entry name" value="UspA"/>
</dbReference>
<keyword evidence="2" id="KW-1185">Reference proteome</keyword>
<dbReference type="InterPro" id="IPR014729">
    <property type="entry name" value="Rossmann-like_a/b/a_fold"/>
</dbReference>
<evidence type="ECO:0000313" key="2">
    <source>
        <dbReference type="Proteomes" id="UP000813463"/>
    </source>
</evidence>
<organism evidence="2 3">
    <name type="scientific">Spinacia oleracea</name>
    <name type="common">Spinach</name>
    <dbReference type="NCBI Taxonomy" id="3562"/>
    <lineage>
        <taxon>Eukaryota</taxon>
        <taxon>Viridiplantae</taxon>
        <taxon>Streptophyta</taxon>
        <taxon>Embryophyta</taxon>
        <taxon>Tracheophyta</taxon>
        <taxon>Spermatophyta</taxon>
        <taxon>Magnoliopsida</taxon>
        <taxon>eudicotyledons</taxon>
        <taxon>Gunneridae</taxon>
        <taxon>Pentapetalae</taxon>
        <taxon>Caryophyllales</taxon>
        <taxon>Chenopodiaceae</taxon>
        <taxon>Chenopodioideae</taxon>
        <taxon>Anserineae</taxon>
        <taxon>Spinacia</taxon>
    </lineage>
</organism>
<dbReference type="Gene3D" id="3.40.50.620">
    <property type="entry name" value="HUPs"/>
    <property type="match status" value="1"/>
</dbReference>
<dbReference type="GeneID" id="110789481"/>
<evidence type="ECO:0000313" key="3">
    <source>
        <dbReference type="RefSeq" id="XP_021849840.2"/>
    </source>
</evidence>
<accession>A0A9R0JX88</accession>
<dbReference type="Pfam" id="PF00582">
    <property type="entry name" value="Usp"/>
    <property type="match status" value="1"/>
</dbReference>
<dbReference type="KEGG" id="soe:110789481"/>